<dbReference type="EMBL" id="JADKYY010000008">
    <property type="protein sequence ID" value="MBF5027583.1"/>
    <property type="molecule type" value="Genomic_DNA"/>
</dbReference>
<accession>A0A930YWA1</accession>
<evidence type="ECO:0000313" key="2">
    <source>
        <dbReference type="Proteomes" id="UP000694480"/>
    </source>
</evidence>
<gene>
    <name evidence="1" type="ORF">IC612_07210</name>
</gene>
<dbReference type="PROSITE" id="PS51257">
    <property type="entry name" value="PROKAR_LIPOPROTEIN"/>
    <property type="match status" value="1"/>
</dbReference>
<evidence type="ECO:0000313" key="1">
    <source>
        <dbReference type="EMBL" id="MBF5027583.1"/>
    </source>
</evidence>
<sequence length="151" mass="17457">MRSIFFVSVLLLTVLGSCEKKEVTTAQNNVVQEITLNGTSQSFTPTEKELIVLNRDREEYSKGLLDEIKNVANFYTSSSKNDMVIYHLENPSSQLGYSFERSEWEGRSYIQMGIFTKSGSNLSTLQWLFYDPETKELYEFDLHAKKLQKFP</sequence>
<organism evidence="1 2">
    <name type="scientific">Planobacterium oryzisoli</name>
    <dbReference type="NCBI Taxonomy" id="2771435"/>
    <lineage>
        <taxon>Bacteria</taxon>
        <taxon>Pseudomonadati</taxon>
        <taxon>Bacteroidota</taxon>
        <taxon>Flavobacteriia</taxon>
        <taxon>Flavobacteriales</taxon>
        <taxon>Weeksellaceae</taxon>
        <taxon>Chryseobacterium group</taxon>
        <taxon>Chryseobacterium</taxon>
    </lineage>
</organism>
<protein>
    <recommendedName>
        <fullName evidence="3">Lipoprotein</fullName>
    </recommendedName>
</protein>
<keyword evidence="2" id="KW-1185">Reference proteome</keyword>
<comment type="caution">
    <text evidence="1">The sequence shown here is derived from an EMBL/GenBank/DDBJ whole genome shotgun (WGS) entry which is preliminary data.</text>
</comment>
<dbReference type="Proteomes" id="UP000694480">
    <property type="component" value="Unassembled WGS sequence"/>
</dbReference>
<evidence type="ECO:0008006" key="3">
    <source>
        <dbReference type="Google" id="ProtNLM"/>
    </source>
</evidence>
<name>A0A930YWA1_9FLAO</name>
<dbReference type="AlphaFoldDB" id="A0A930YWA1"/>
<proteinExistence type="predicted"/>
<dbReference type="RefSeq" id="WP_194739512.1">
    <property type="nucleotide sequence ID" value="NZ_JADKYY010000008.1"/>
</dbReference>
<reference evidence="1" key="1">
    <citation type="submission" date="2020-11" db="EMBL/GenBank/DDBJ databases">
        <title>Genome seq and assembly of Planobacterium sp.</title>
        <authorList>
            <person name="Chhetri G."/>
        </authorList>
    </citation>
    <scope>NUCLEOTIDE SEQUENCE</scope>
    <source>
        <strain evidence="1">GCR5</strain>
    </source>
</reference>